<comment type="caution">
    <text evidence="8">The sequence shown here is derived from an EMBL/GenBank/DDBJ whole genome shotgun (WGS) entry which is preliminary data.</text>
</comment>
<keyword evidence="3" id="KW-0964">Secreted</keyword>
<proteinExistence type="predicted"/>
<dbReference type="Pfam" id="PF04862">
    <property type="entry name" value="DUF642"/>
    <property type="match status" value="2"/>
</dbReference>
<organism evidence="8 9">
    <name type="scientific">Salix brachista</name>
    <dbReference type="NCBI Taxonomy" id="2182728"/>
    <lineage>
        <taxon>Eukaryota</taxon>
        <taxon>Viridiplantae</taxon>
        <taxon>Streptophyta</taxon>
        <taxon>Embryophyta</taxon>
        <taxon>Tracheophyta</taxon>
        <taxon>Spermatophyta</taxon>
        <taxon>Magnoliopsida</taxon>
        <taxon>eudicotyledons</taxon>
        <taxon>Gunneridae</taxon>
        <taxon>Pentapetalae</taxon>
        <taxon>rosids</taxon>
        <taxon>fabids</taxon>
        <taxon>Malpighiales</taxon>
        <taxon>Salicaceae</taxon>
        <taxon>Saliceae</taxon>
        <taxon>Salix</taxon>
    </lineage>
</organism>
<gene>
    <name evidence="8" type="ORF">DKX38_013989</name>
</gene>
<dbReference type="AlphaFoldDB" id="A0A5N5LE12"/>
<keyword evidence="6" id="KW-1133">Transmembrane helix</keyword>
<name>A0A5N5LE12_9ROSI</name>
<evidence type="ECO:0000256" key="3">
    <source>
        <dbReference type="ARBA" id="ARBA00022525"/>
    </source>
</evidence>
<feature type="transmembrane region" description="Helical" evidence="6">
    <location>
        <begin position="41"/>
        <end position="64"/>
    </location>
</feature>
<reference evidence="9" key="1">
    <citation type="journal article" date="2019" name="Gigascience">
        <title>De novo genome assembly of the endangered Acer yangbiense, a plant species with extremely small populations endemic to Yunnan Province, China.</title>
        <authorList>
            <person name="Yang J."/>
            <person name="Wariss H.M."/>
            <person name="Tao L."/>
            <person name="Zhang R."/>
            <person name="Yun Q."/>
            <person name="Hollingsworth P."/>
            <person name="Dao Z."/>
            <person name="Luo G."/>
            <person name="Guo H."/>
            <person name="Ma Y."/>
            <person name="Sun W."/>
        </authorList>
    </citation>
    <scope>NUCLEOTIDE SEQUENCE [LARGE SCALE GENOMIC DNA]</scope>
    <source>
        <strain evidence="9">cv. br00</strain>
    </source>
</reference>
<evidence type="ECO:0000256" key="2">
    <source>
        <dbReference type="ARBA" id="ARBA00022512"/>
    </source>
</evidence>
<evidence type="ECO:0000256" key="6">
    <source>
        <dbReference type="SAM" id="Phobius"/>
    </source>
</evidence>
<keyword evidence="4" id="KW-0732">Signal</keyword>
<evidence type="ECO:0000256" key="1">
    <source>
        <dbReference type="ARBA" id="ARBA00004191"/>
    </source>
</evidence>
<evidence type="ECO:0000256" key="4">
    <source>
        <dbReference type="ARBA" id="ARBA00022729"/>
    </source>
</evidence>
<feature type="domain" description="DUF642" evidence="7">
    <location>
        <begin position="244"/>
        <end position="410"/>
    </location>
</feature>
<dbReference type="EMBL" id="VDCV01000009">
    <property type="protein sequence ID" value="KAB5541015.1"/>
    <property type="molecule type" value="Genomic_DNA"/>
</dbReference>
<accession>A0A5N5LE12</accession>
<feature type="domain" description="DUF642" evidence="7">
    <location>
        <begin position="76"/>
        <end position="232"/>
    </location>
</feature>
<keyword evidence="2" id="KW-0134">Cell wall</keyword>
<keyword evidence="9" id="KW-1185">Reference proteome</keyword>
<protein>
    <recommendedName>
        <fullName evidence="7">DUF642 domain-containing protein</fullName>
    </recommendedName>
</protein>
<dbReference type="Gene3D" id="2.60.120.260">
    <property type="entry name" value="Galactose-binding domain-like"/>
    <property type="match status" value="1"/>
</dbReference>
<keyword evidence="5" id="KW-0325">Glycoprotein</keyword>
<dbReference type="PANTHER" id="PTHR31265">
    <property type="entry name" value="OS02G0527500 PROTEIN-RELATED"/>
    <property type="match status" value="1"/>
</dbReference>
<sequence length="414" mass="45293">MCTELTRFCPHLAINISIPNSFSLQHHRHLTSLYHCTKPTYFVFISFVKMAVGFSLLLALFMLFTGSASAAPYMEGFLKNGNFEEKPKPGAIRKTVLKGKYALPSWEINGFVEYISAGPQPGGLYFNVAHGVHAVRLGNEASISQTITIKAGSLYALTFGASRTCAQDEVLRVSVGNVFGDLPLQTLYSSNGGDTYAWGFRLNATVVKMTFHNTGVQEDPSCGPLIDAVAIKELFPPMPTRDNLVKNHGFEEGPHRLVNTSNGILLPPRQEDLTSPLPGWMIESLKAVKFIDKKHFNVPFGLAAVELVAGRESAIAQILRTTPNKVYSLSFMIGDARNGCHGSMMVEAFAAGDTLKVPFESKGKGESKTASFKFKAISARTRITFYSSYYHTRSDDFGSLCGPILDEVRVSPIA</sequence>
<dbReference type="InterPro" id="IPR006946">
    <property type="entry name" value="DGR2-like_dom"/>
</dbReference>
<dbReference type="InterPro" id="IPR052437">
    <property type="entry name" value="Pectin_Meth_Modulator"/>
</dbReference>
<evidence type="ECO:0000256" key="5">
    <source>
        <dbReference type="ARBA" id="ARBA00023180"/>
    </source>
</evidence>
<comment type="subcellular location">
    <subcellularLocation>
        <location evidence="1">Secreted</location>
        <location evidence="1">Cell wall</location>
    </subcellularLocation>
</comment>
<keyword evidence="6" id="KW-0812">Transmembrane</keyword>
<dbReference type="FunFam" id="2.60.120.260:FF:000031">
    <property type="entry name" value="DUF642 family protein"/>
    <property type="match status" value="1"/>
</dbReference>
<evidence type="ECO:0000259" key="7">
    <source>
        <dbReference type="Pfam" id="PF04862"/>
    </source>
</evidence>
<evidence type="ECO:0000313" key="9">
    <source>
        <dbReference type="Proteomes" id="UP000326939"/>
    </source>
</evidence>
<dbReference type="PANTHER" id="PTHR31265:SF2">
    <property type="entry name" value="F17A17.37 PROTEIN"/>
    <property type="match status" value="1"/>
</dbReference>
<evidence type="ECO:0000313" key="8">
    <source>
        <dbReference type="EMBL" id="KAB5541015.1"/>
    </source>
</evidence>
<dbReference type="Proteomes" id="UP000326939">
    <property type="component" value="Chromosome 9"/>
</dbReference>
<dbReference type="GO" id="GO:0005886">
    <property type="term" value="C:plasma membrane"/>
    <property type="evidence" value="ECO:0007669"/>
    <property type="project" value="TreeGrafter"/>
</dbReference>
<keyword evidence="6" id="KW-0472">Membrane</keyword>